<dbReference type="STRING" id="401625.A0A0N7L9J3"/>
<protein>
    <submittedName>
        <fullName evidence="7">HLH transcription factor EBF/Olf-1 and related DNA binding proteins</fullName>
    </submittedName>
</protein>
<feature type="compositionally biased region" description="Acidic residues" evidence="4">
    <location>
        <begin position="1157"/>
        <end position="1171"/>
    </location>
</feature>
<dbReference type="InterPro" id="IPR002909">
    <property type="entry name" value="IPT_dom"/>
</dbReference>
<dbReference type="CDD" id="cd00102">
    <property type="entry name" value="IPT"/>
    <property type="match status" value="1"/>
</dbReference>
<feature type="compositionally biased region" description="Low complexity" evidence="4">
    <location>
        <begin position="924"/>
        <end position="948"/>
    </location>
</feature>
<feature type="region of interest" description="Disordered" evidence="4">
    <location>
        <begin position="54"/>
        <end position="112"/>
    </location>
</feature>
<feature type="repeat" description="ANK" evidence="3">
    <location>
        <begin position="1015"/>
        <end position="1047"/>
    </location>
</feature>
<evidence type="ECO:0000256" key="5">
    <source>
        <dbReference type="SAM" id="Phobius"/>
    </source>
</evidence>
<sequence>MAAYPRSVAYVRGKTRSSDQTTIGVVTPPATSFEAPGGERAHIVTSLSTKAFCTTRLGHPTRPDRSDAASTSSADADTPPSLTNSGDSPHSMSDHSSPSSQQQQLQYTDAVTTPVSFSSALSAKSPDTEVGVHGETSERVPWDVDAAQDQQSLHLTGSWDEQMADAAPIMPARSVAAEAHNGNVISNAASKTSIAATESFNPYSWGAMAANNFSIPGVDVGKEVQRALTRGGGVNARVSGSSMDGNEFGNDGSSATASGVPSDDMFDSLIQEDSFGPSSAAASDRDEDSPASSTQPLAADFSKLAVPHSVESQQSANNKQDVTMDVGFSEATPSVPSGVHIGHGSSATSVRSGAAKAQSSNNLAHQSDDTISRSATTVVTPPVQALHNLQVHVHGIPLSGAKSRVETQIRARIELVRPANPSINGASSSQLAANTNRSSSSPWEAIGSFSHIKLPPHSSTKRKSKKPKVGSIVPERTLFVDATVVNATPPHNRVFVCKGCRMRERKRALRKKEGLDHTPTEEDMLRLGVDPQAEGATELAAQRLDEEEKQRIVLFNCGDRGPSADADVANETSKPSASSRKAGRAKPYGDAKDRAGRRSTNSSANGASLSMTPSRASQDLALAETPWANGAALGISRGSSRNGLRTPHEASSPSAGSHLSVASPSAAWQAADQGSLSPATLATAPQSTPAFDFERFFRDAASGRGGDSLMALAASSIGAQHAGQTMQNQQAFASQMPLDSQFAQPHMNNALQQYPTGMISPNGGASTASSSGFMPNAQAAPQQGPLNTQAPSRLLPSISKLIPGEGPTSGGIEVTILGENFTDGLVCVFGDVPATNTRVWASNTLVCVLPPSCSPGPVVVDIKGGPPPSAADLAHQQHRALQLFTYIDTTDRALMELALQVVGLQMTGQMQSARDVAMRVVGSGATNGQQSGQSGQQQQHFSNQGGQQRSQEARNAVAGLFTAGLASAHGRNGDSQSFQDSVMKFLTLLDVETSDGGAEADSAPRRDAIRLANSQGHTLLHLAVMLGFHRLALALLERGCPPNARDHNGFAPLHFAALSGRMTIARMLLAHGARSDLRNATGRLPIDIAHEREEIDVETLLDEHAQRMCADHHTARVAVPDSGVSVSDDEVQSGEDEEVDDDNISTTVDESGVFTTSDDDDSADDDSDVEEALPAHVASDVSNARGTPVPAPAAVNAPAAGEDPGQLGLRGMVGNGLGDLAQRLQLAGMVPALLNGNSFVPWSNPAPRQGTAQTTVAARQGEASTSNGPALNEEHEQERHRLVSMLRSIIEESALWINPLYSPPPPTYESTLAEADSAASAGTSSKASEARAEAKATQASSEHPQPSSSALAPEIPTVDAAVTNSSEKDVSESAATSGTATPRAVDDSSQTESKLQRRATRNSDADATLTTMTKTKTRSTTTSLRRTPTLQDDPMLLYFWLPALVVVLLVLFFASTDSVLSWRDLASYMPSVPAKDGHSHGAATTLAAPIAKIAARIGL</sequence>
<feature type="transmembrane region" description="Helical" evidence="5">
    <location>
        <begin position="1435"/>
        <end position="1454"/>
    </location>
</feature>
<feature type="region of interest" description="Disordered" evidence="4">
    <location>
        <begin position="556"/>
        <end position="616"/>
    </location>
</feature>
<dbReference type="Proteomes" id="UP000054845">
    <property type="component" value="Unassembled WGS sequence"/>
</dbReference>
<feature type="compositionally biased region" description="Polar residues" evidence="4">
    <location>
        <begin position="598"/>
        <end position="616"/>
    </location>
</feature>
<dbReference type="InterPro" id="IPR002110">
    <property type="entry name" value="Ankyrin_rpt"/>
</dbReference>
<dbReference type="OrthoDB" id="71307at2759"/>
<dbReference type="InterPro" id="IPR014756">
    <property type="entry name" value="Ig_E-set"/>
</dbReference>
<dbReference type="Pfam" id="PF25603">
    <property type="entry name" value="SPT23_MGA2_DBD"/>
    <property type="match status" value="1"/>
</dbReference>
<dbReference type="EMBL" id="CCYA01000238">
    <property type="protein sequence ID" value="CEH13946.1"/>
    <property type="molecule type" value="Genomic_DNA"/>
</dbReference>
<dbReference type="GO" id="GO:0005634">
    <property type="term" value="C:nucleus"/>
    <property type="evidence" value="ECO:0007669"/>
    <property type="project" value="TreeGrafter"/>
</dbReference>
<feature type="compositionally biased region" description="Polar residues" evidence="4">
    <location>
        <begin position="345"/>
        <end position="365"/>
    </location>
</feature>
<keyword evidence="2 3" id="KW-0040">ANK repeat</keyword>
<keyword evidence="1" id="KW-0677">Repeat</keyword>
<feature type="compositionally biased region" description="Polar residues" evidence="4">
    <location>
        <begin position="570"/>
        <end position="579"/>
    </location>
</feature>
<feature type="region of interest" description="Disordered" evidence="4">
    <location>
        <begin position="1307"/>
        <end position="1426"/>
    </location>
</feature>
<dbReference type="Pfam" id="PF12796">
    <property type="entry name" value="Ank_2"/>
    <property type="match status" value="1"/>
</dbReference>
<dbReference type="SMART" id="SM00429">
    <property type="entry name" value="IPT"/>
    <property type="match status" value="1"/>
</dbReference>
<feature type="compositionally biased region" description="Basic and acidic residues" evidence="4">
    <location>
        <begin position="587"/>
        <end position="596"/>
    </location>
</feature>
<name>A0A0N7L9J3_9BASI</name>
<dbReference type="Pfam" id="PF01833">
    <property type="entry name" value="TIG"/>
    <property type="match status" value="1"/>
</dbReference>
<keyword evidence="8" id="KW-1185">Reference proteome</keyword>
<evidence type="ECO:0000313" key="8">
    <source>
        <dbReference type="Proteomes" id="UP000054845"/>
    </source>
</evidence>
<dbReference type="PANTHER" id="PTHR24201">
    <property type="entry name" value="ANK_REP_REGION DOMAIN-CONTAINING PROTEIN"/>
    <property type="match status" value="1"/>
</dbReference>
<feature type="compositionally biased region" description="Acidic residues" evidence="4">
    <location>
        <begin position="1127"/>
        <end position="1143"/>
    </location>
</feature>
<feature type="region of interest" description="Disordered" evidence="4">
    <location>
        <begin position="508"/>
        <end position="530"/>
    </location>
</feature>
<evidence type="ECO:0000256" key="4">
    <source>
        <dbReference type="SAM" id="MobiDB-lite"/>
    </source>
</evidence>
<dbReference type="Gene3D" id="1.25.40.20">
    <property type="entry name" value="Ankyrin repeat-containing domain"/>
    <property type="match status" value="1"/>
</dbReference>
<feature type="region of interest" description="Disordered" evidence="4">
    <location>
        <begin position="1246"/>
        <end position="1279"/>
    </location>
</feature>
<dbReference type="SUPFAM" id="SSF81296">
    <property type="entry name" value="E set domains"/>
    <property type="match status" value="1"/>
</dbReference>
<dbReference type="Gene3D" id="2.60.40.10">
    <property type="entry name" value="Immunoglobulins"/>
    <property type="match status" value="1"/>
</dbReference>
<feature type="compositionally biased region" description="Low complexity" evidence="4">
    <location>
        <begin position="68"/>
        <end position="104"/>
    </location>
</feature>
<dbReference type="InterPro" id="IPR013783">
    <property type="entry name" value="Ig-like_fold"/>
</dbReference>
<dbReference type="PROSITE" id="PS50088">
    <property type="entry name" value="ANK_REPEAT"/>
    <property type="match status" value="2"/>
</dbReference>
<feature type="region of interest" description="Disordered" evidence="4">
    <location>
        <begin position="1118"/>
        <end position="1171"/>
    </location>
</feature>
<evidence type="ECO:0000259" key="6">
    <source>
        <dbReference type="SMART" id="SM00429"/>
    </source>
</evidence>
<evidence type="ECO:0000313" key="7">
    <source>
        <dbReference type="EMBL" id="CEH13946.1"/>
    </source>
</evidence>
<accession>A0A0N7L9J3</accession>
<feature type="compositionally biased region" description="Low complexity" evidence="4">
    <location>
        <begin position="1408"/>
        <end position="1426"/>
    </location>
</feature>
<feature type="region of interest" description="Disordered" evidence="4">
    <location>
        <begin position="233"/>
        <end position="295"/>
    </location>
</feature>
<dbReference type="PROSITE" id="PS50297">
    <property type="entry name" value="ANK_REP_REGION"/>
    <property type="match status" value="2"/>
</dbReference>
<feature type="domain" description="IPT/TIG" evidence="6">
    <location>
        <begin position="795"/>
        <end position="887"/>
    </location>
</feature>
<dbReference type="SMART" id="SM00248">
    <property type="entry name" value="ANK"/>
    <property type="match status" value="2"/>
</dbReference>
<feature type="compositionally biased region" description="Polar residues" evidence="4">
    <location>
        <begin position="1144"/>
        <end position="1156"/>
    </location>
</feature>
<keyword evidence="5" id="KW-1133">Transmembrane helix</keyword>
<feature type="region of interest" description="Disordered" evidence="4">
    <location>
        <begin position="329"/>
        <end position="369"/>
    </location>
</feature>
<dbReference type="PANTHER" id="PTHR24201:SF16">
    <property type="entry name" value="ANKYRIN-1-LIKE-RELATED"/>
    <property type="match status" value="1"/>
</dbReference>
<feature type="region of interest" description="Disordered" evidence="4">
    <location>
        <begin position="757"/>
        <end position="785"/>
    </location>
</feature>
<feature type="compositionally biased region" description="Polar residues" evidence="4">
    <location>
        <begin position="763"/>
        <end position="785"/>
    </location>
</feature>
<dbReference type="InterPro" id="IPR057962">
    <property type="entry name" value="SPT23_MGA2_DBD"/>
</dbReference>
<feature type="compositionally biased region" description="Basic and acidic residues" evidence="4">
    <location>
        <begin position="511"/>
        <end position="525"/>
    </location>
</feature>
<keyword evidence="5" id="KW-0472">Membrane</keyword>
<dbReference type="InterPro" id="IPR036770">
    <property type="entry name" value="Ankyrin_rpt-contain_sf"/>
</dbReference>
<keyword evidence="5" id="KW-0812">Transmembrane</keyword>
<feature type="repeat" description="ANK" evidence="3">
    <location>
        <begin position="1048"/>
        <end position="1080"/>
    </location>
</feature>
<feature type="compositionally biased region" description="Low complexity" evidence="4">
    <location>
        <begin position="1309"/>
        <end position="1327"/>
    </location>
</feature>
<organism evidence="7 8">
    <name type="scientific">Ceraceosorus bombacis</name>
    <dbReference type="NCBI Taxonomy" id="401625"/>
    <lineage>
        <taxon>Eukaryota</taxon>
        <taxon>Fungi</taxon>
        <taxon>Dikarya</taxon>
        <taxon>Basidiomycota</taxon>
        <taxon>Ustilaginomycotina</taxon>
        <taxon>Exobasidiomycetes</taxon>
        <taxon>Ceraceosorales</taxon>
        <taxon>Ceraceosoraceae</taxon>
        <taxon>Ceraceosorus</taxon>
    </lineage>
</organism>
<feature type="region of interest" description="Disordered" evidence="4">
    <location>
        <begin position="1"/>
        <end position="38"/>
    </location>
</feature>
<reference evidence="7 8" key="1">
    <citation type="submission" date="2014-09" db="EMBL/GenBank/DDBJ databases">
        <authorList>
            <person name="Magalhaes I.L.F."/>
            <person name="Oliveira U."/>
            <person name="Santos F.R."/>
            <person name="Vidigal T.H.D.A."/>
            <person name="Brescovit A.D."/>
            <person name="Santos A.J."/>
        </authorList>
    </citation>
    <scope>NUCLEOTIDE SEQUENCE [LARGE SCALE GENOMIC DNA]</scope>
</reference>
<evidence type="ECO:0000256" key="1">
    <source>
        <dbReference type="ARBA" id="ARBA00022737"/>
    </source>
</evidence>
<proteinExistence type="predicted"/>
<feature type="region of interest" description="Disordered" evidence="4">
    <location>
        <begin position="924"/>
        <end position="953"/>
    </location>
</feature>
<evidence type="ECO:0000256" key="2">
    <source>
        <dbReference type="ARBA" id="ARBA00023043"/>
    </source>
</evidence>
<feature type="compositionally biased region" description="Polar residues" evidence="4">
    <location>
        <begin position="1250"/>
        <end position="1269"/>
    </location>
</feature>
<dbReference type="SUPFAM" id="SSF48403">
    <property type="entry name" value="Ankyrin repeat"/>
    <property type="match status" value="1"/>
</dbReference>
<evidence type="ECO:0000256" key="3">
    <source>
        <dbReference type="PROSITE-ProRule" id="PRU00023"/>
    </source>
</evidence>
<feature type="compositionally biased region" description="Polar residues" evidence="4">
    <location>
        <begin position="638"/>
        <end position="663"/>
    </location>
</feature>
<dbReference type="InterPro" id="IPR050776">
    <property type="entry name" value="Ank_Repeat/CDKN_Inhibitor"/>
</dbReference>
<feature type="region of interest" description="Disordered" evidence="4">
    <location>
        <begin position="638"/>
        <end position="666"/>
    </location>
</feature>